<feature type="transmembrane region" description="Helical" evidence="1">
    <location>
        <begin position="21"/>
        <end position="45"/>
    </location>
</feature>
<sequence>MSTLKKFTPKSLRRFAKRDEGSMSVEAILMFPLLTWAYVATFAFFDAFQARSVNLKATFTVADMISRELNTVDADYIDGLLKLFNSLADSADEETWLRITSIRCVSDCDIGDENPRVLSNEWSYATGSTPALTQETLMSFDGAIPVMPEDDYVLMIETNMSYQPTFNVGLPVLEMNEIAVTRSRFVPRLCWESCNS</sequence>
<organism evidence="2 3">
    <name type="scientific">Halocynthiibacter halioticoli</name>
    <dbReference type="NCBI Taxonomy" id="2986804"/>
    <lineage>
        <taxon>Bacteria</taxon>
        <taxon>Pseudomonadati</taxon>
        <taxon>Pseudomonadota</taxon>
        <taxon>Alphaproteobacteria</taxon>
        <taxon>Rhodobacterales</taxon>
        <taxon>Paracoccaceae</taxon>
        <taxon>Halocynthiibacter</taxon>
    </lineage>
</organism>
<reference evidence="2" key="1">
    <citation type="submission" date="2022-10" db="EMBL/GenBank/DDBJ databases">
        <authorList>
            <person name="Yue Y."/>
        </authorList>
    </citation>
    <scope>NUCLEOTIDE SEQUENCE</scope>
    <source>
        <strain evidence="2">Z654</strain>
    </source>
</reference>
<evidence type="ECO:0000313" key="2">
    <source>
        <dbReference type="EMBL" id="MCV6824946.1"/>
    </source>
</evidence>
<proteinExistence type="predicted"/>
<evidence type="ECO:0000313" key="3">
    <source>
        <dbReference type="Proteomes" id="UP001208041"/>
    </source>
</evidence>
<gene>
    <name evidence="2" type="ORF">OH136_10300</name>
</gene>
<dbReference type="EMBL" id="JAOYFC010000002">
    <property type="protein sequence ID" value="MCV6824946.1"/>
    <property type="molecule type" value="Genomic_DNA"/>
</dbReference>
<dbReference type="Proteomes" id="UP001208041">
    <property type="component" value="Unassembled WGS sequence"/>
</dbReference>
<keyword evidence="1" id="KW-0472">Membrane</keyword>
<keyword evidence="1" id="KW-0812">Transmembrane</keyword>
<evidence type="ECO:0000256" key="1">
    <source>
        <dbReference type="SAM" id="Phobius"/>
    </source>
</evidence>
<dbReference type="RefSeq" id="WP_263953794.1">
    <property type="nucleotide sequence ID" value="NZ_JAOYFC010000002.1"/>
</dbReference>
<keyword evidence="1" id="KW-1133">Transmembrane helix</keyword>
<evidence type="ECO:0008006" key="4">
    <source>
        <dbReference type="Google" id="ProtNLM"/>
    </source>
</evidence>
<dbReference type="AlphaFoldDB" id="A0AAE3J1N2"/>
<accession>A0AAE3J1N2</accession>
<comment type="caution">
    <text evidence="2">The sequence shown here is derived from an EMBL/GenBank/DDBJ whole genome shotgun (WGS) entry which is preliminary data.</text>
</comment>
<name>A0AAE3J1N2_9RHOB</name>
<protein>
    <recommendedName>
        <fullName evidence="4">Pilus assembly protein</fullName>
    </recommendedName>
</protein>
<keyword evidence="3" id="KW-1185">Reference proteome</keyword>